<feature type="domain" description="Calcineurin-like phosphoesterase" evidence="5">
    <location>
        <begin position="35"/>
        <end position="275"/>
    </location>
</feature>
<gene>
    <name evidence="7" type="ORF">C5467_07985</name>
</gene>
<protein>
    <submittedName>
        <fullName evidence="7">Bifunctional metallophosphatase/5'-nucleotidase</fullName>
    </submittedName>
</protein>
<dbReference type="InterPro" id="IPR008334">
    <property type="entry name" value="5'-Nucleotdase_C"/>
</dbReference>
<dbReference type="PRINTS" id="PR01607">
    <property type="entry name" value="APYRASEFAMLY"/>
</dbReference>
<dbReference type="SUPFAM" id="SSF55816">
    <property type="entry name" value="5'-nucleotidase (syn. UDP-sugar hydrolase), C-terminal domain"/>
    <property type="match status" value="1"/>
</dbReference>
<keyword evidence="3" id="KW-0732">Signal</keyword>
<accession>A0A4R4K0I2</accession>
<dbReference type="GO" id="GO:0000166">
    <property type="term" value="F:nucleotide binding"/>
    <property type="evidence" value="ECO:0007669"/>
    <property type="project" value="UniProtKB-KW"/>
</dbReference>
<dbReference type="Gene3D" id="3.90.780.10">
    <property type="entry name" value="5'-Nucleotidase, C-terminal domain"/>
    <property type="match status" value="1"/>
</dbReference>
<dbReference type="Proteomes" id="UP000295598">
    <property type="component" value="Unassembled WGS sequence"/>
</dbReference>
<comment type="subcellular location">
    <subcellularLocation>
        <location evidence="1">Secreted</location>
    </subcellularLocation>
</comment>
<dbReference type="InterPro" id="IPR006179">
    <property type="entry name" value="5_nucleotidase/apyrase"/>
</dbReference>
<dbReference type="GO" id="GO:0009166">
    <property type="term" value="P:nucleotide catabolic process"/>
    <property type="evidence" value="ECO:0007669"/>
    <property type="project" value="InterPro"/>
</dbReference>
<dbReference type="Pfam" id="PF00149">
    <property type="entry name" value="Metallophos"/>
    <property type="match status" value="1"/>
</dbReference>
<dbReference type="RefSeq" id="WP_132353887.1">
    <property type="nucleotide sequence ID" value="NZ_CAWOJO010000009.1"/>
</dbReference>
<dbReference type="InterPro" id="IPR029052">
    <property type="entry name" value="Metallo-depent_PP-like"/>
</dbReference>
<evidence type="ECO:0000256" key="2">
    <source>
        <dbReference type="ARBA" id="ARBA00022525"/>
    </source>
</evidence>
<keyword evidence="4" id="KW-0378">Hydrolase</keyword>
<evidence type="ECO:0000259" key="6">
    <source>
        <dbReference type="Pfam" id="PF02872"/>
    </source>
</evidence>
<reference evidence="7 8" key="1">
    <citation type="journal article" date="2019" name="Int. J. Syst. Evol. Microbiol.">
        <title>Photorhabdus khanii subsp. guanajuatensis subsp. nov., isolated from Heterorhabditis atacamensis, and Photorhabdus luminescens subsp. mexicana subsp. nov., isolated from Heterorhabditis mexicana entomopathogenic nematodes.</title>
        <authorList>
            <person name="Machado R.A.R."/>
            <person name="Bruno P."/>
            <person name="Arce C.C.M."/>
            <person name="Liechti N."/>
            <person name="Kohler A."/>
            <person name="Bernal J."/>
            <person name="Bruggmann R."/>
            <person name="Turlings T.C.J."/>
        </authorList>
    </citation>
    <scope>NUCLEOTIDE SEQUENCE [LARGE SCALE GENOMIC DNA]</scope>
    <source>
        <strain evidence="7 8">MEX20-17</strain>
    </source>
</reference>
<comment type="caution">
    <text evidence="7">The sequence shown here is derived from an EMBL/GenBank/DDBJ whole genome shotgun (WGS) entry which is preliminary data.</text>
</comment>
<dbReference type="GO" id="GO:0005576">
    <property type="term" value="C:extracellular region"/>
    <property type="evidence" value="ECO:0007669"/>
    <property type="project" value="UniProtKB-SubCell"/>
</dbReference>
<organism evidence="7 8">
    <name type="scientific">Photorhabdus khanii subsp. guanajuatensis</name>
    <dbReference type="NCBI Taxonomy" id="2100166"/>
    <lineage>
        <taxon>Bacteria</taxon>
        <taxon>Pseudomonadati</taxon>
        <taxon>Pseudomonadota</taxon>
        <taxon>Gammaproteobacteria</taxon>
        <taxon>Enterobacterales</taxon>
        <taxon>Morganellaceae</taxon>
        <taxon>Photorhabdus</taxon>
    </lineage>
</organism>
<dbReference type="Gene3D" id="3.60.21.10">
    <property type="match status" value="1"/>
</dbReference>
<keyword evidence="4" id="KW-0547">Nucleotide-binding</keyword>
<evidence type="ECO:0000313" key="7">
    <source>
        <dbReference type="EMBL" id="TDB59982.1"/>
    </source>
</evidence>
<evidence type="ECO:0000313" key="8">
    <source>
        <dbReference type="Proteomes" id="UP000295598"/>
    </source>
</evidence>
<dbReference type="GO" id="GO:0008253">
    <property type="term" value="F:5'-nucleotidase activity"/>
    <property type="evidence" value="ECO:0007669"/>
    <property type="project" value="TreeGrafter"/>
</dbReference>
<dbReference type="FunFam" id="3.90.780.10:FF:000004">
    <property type="entry name" value="UDP-sugar hydrolase, putative"/>
    <property type="match status" value="1"/>
</dbReference>
<dbReference type="PROSITE" id="PS51257">
    <property type="entry name" value="PROKAR_LIPOPROTEIN"/>
    <property type="match status" value="1"/>
</dbReference>
<dbReference type="GO" id="GO:0030288">
    <property type="term" value="C:outer membrane-bounded periplasmic space"/>
    <property type="evidence" value="ECO:0007669"/>
    <property type="project" value="TreeGrafter"/>
</dbReference>
<evidence type="ECO:0000256" key="4">
    <source>
        <dbReference type="RuleBase" id="RU362119"/>
    </source>
</evidence>
<sequence>MNYKYKLLVIAVGSALLAGCATDPGYDQAGEVDVRVLALNDFHGALKAPAPNKPGGIEHMSTLIKELKKGKPNNIVVGAGDMIGGSPLLSSMFHDEPTIETLSKAGLEATAVGNHEFDKGKDELLRKQNGGCHPVTGCQGSNPFTGAKFQYLAANVTVNETGKTLFPEYVIKEFEGIPVAFIGLTLEGTPEIVTPKGIAGLSFANEVKTINALVPELQKKGVKAIGVLIHEGAEQKRDGGNIDVNACNQVTGKVLEIVNQLDKEIDFVISGHTHQAYNCVINGKPVTSAQANGALITNLDLKLDKITKDVVDFKAKNIWVDNHKYEKDAEITKMLDAYEKIATPLENRVIGKLDRNLSRRTNSAGESSLGKVIADAHLYTAAPKESGGAQIAFINSSGIRADLAGGDVTYSAIYTVQPFSNILLTKTLTGEQIKRLLEQQWDRSEPQILAVSNGFQYQWDSSKPKGDRVIVSSMKINGKPVKLKGKYRVVANEFLATGGSSFSVFKEGTDSIYGVPDVDAVVKYFSEKSPIAYPKQARIVDVNKK</sequence>
<dbReference type="PANTHER" id="PTHR11575:SF24">
    <property type="entry name" value="5'-NUCLEOTIDASE"/>
    <property type="match status" value="1"/>
</dbReference>
<dbReference type="EMBL" id="PUJY01000009">
    <property type="protein sequence ID" value="TDB59982.1"/>
    <property type="molecule type" value="Genomic_DNA"/>
</dbReference>
<dbReference type="AlphaFoldDB" id="A0A4R4K0I2"/>
<evidence type="ECO:0000256" key="1">
    <source>
        <dbReference type="ARBA" id="ARBA00004613"/>
    </source>
</evidence>
<dbReference type="SUPFAM" id="SSF56300">
    <property type="entry name" value="Metallo-dependent phosphatases"/>
    <property type="match status" value="1"/>
</dbReference>
<keyword evidence="2" id="KW-0964">Secreted</keyword>
<dbReference type="InterPro" id="IPR004843">
    <property type="entry name" value="Calcineurin-like_PHP"/>
</dbReference>
<name>A0A4R4K0I2_9GAMM</name>
<dbReference type="GO" id="GO:0008768">
    <property type="term" value="F:UDP-sugar diphosphatase activity"/>
    <property type="evidence" value="ECO:0007669"/>
    <property type="project" value="TreeGrafter"/>
</dbReference>
<dbReference type="InterPro" id="IPR036907">
    <property type="entry name" value="5'-Nucleotdase_C_sf"/>
</dbReference>
<comment type="similarity">
    <text evidence="4">Belongs to the 5'-nucleotidase family.</text>
</comment>
<evidence type="ECO:0000259" key="5">
    <source>
        <dbReference type="Pfam" id="PF00149"/>
    </source>
</evidence>
<feature type="domain" description="5'-Nucleotidase C-terminal" evidence="6">
    <location>
        <begin position="349"/>
        <end position="507"/>
    </location>
</feature>
<dbReference type="PANTHER" id="PTHR11575">
    <property type="entry name" value="5'-NUCLEOTIDASE-RELATED"/>
    <property type="match status" value="1"/>
</dbReference>
<proteinExistence type="inferred from homology"/>
<dbReference type="Pfam" id="PF02872">
    <property type="entry name" value="5_nucleotid_C"/>
    <property type="match status" value="1"/>
</dbReference>
<evidence type="ECO:0000256" key="3">
    <source>
        <dbReference type="ARBA" id="ARBA00022729"/>
    </source>
</evidence>